<dbReference type="PROSITE" id="PS50893">
    <property type="entry name" value="ABC_TRANSPORTER_2"/>
    <property type="match status" value="1"/>
</dbReference>
<dbReference type="Proteomes" id="UP000239867">
    <property type="component" value="Chromosome"/>
</dbReference>
<evidence type="ECO:0000256" key="9">
    <source>
        <dbReference type="ARBA" id="ARBA00023136"/>
    </source>
</evidence>
<dbReference type="Pfam" id="PF00005">
    <property type="entry name" value="ABC_tran"/>
    <property type="match status" value="1"/>
</dbReference>
<keyword evidence="8" id="KW-1278">Translocase</keyword>
<dbReference type="SMART" id="SM00382">
    <property type="entry name" value="AAA"/>
    <property type="match status" value="1"/>
</dbReference>
<evidence type="ECO:0000256" key="3">
    <source>
        <dbReference type="ARBA" id="ARBA00022448"/>
    </source>
</evidence>
<keyword evidence="4" id="KW-1003">Cell membrane</keyword>
<reference evidence="11 12" key="1">
    <citation type="journal article" date="2018" name="MBio">
        <title>Insights into the evolution of host association through the isolation and characterization of a novel human periodontal pathobiont, Desulfobulbus oralis.</title>
        <authorList>
            <person name="Cross K.L."/>
            <person name="Chirania P."/>
            <person name="Xiong W."/>
            <person name="Beall C.J."/>
            <person name="Elkins J.G."/>
            <person name="Giannone R.J."/>
            <person name="Griffen A.L."/>
            <person name="Guss A.M."/>
            <person name="Hettich R.L."/>
            <person name="Joshi S.S."/>
            <person name="Mokrzan E.M."/>
            <person name="Martin R.K."/>
            <person name="Zhulin I.B."/>
            <person name="Leys E.J."/>
            <person name="Podar M."/>
        </authorList>
    </citation>
    <scope>NUCLEOTIDE SEQUENCE [LARGE SCALE GENOMIC DNA]</scope>
    <source>
        <strain evidence="11 12">ORNL</strain>
    </source>
</reference>
<dbReference type="SUPFAM" id="SSF52540">
    <property type="entry name" value="P-loop containing nucleoside triphosphate hydrolases"/>
    <property type="match status" value="1"/>
</dbReference>
<name>A0A2L1GRH5_9BACT</name>
<dbReference type="InterPro" id="IPR003439">
    <property type="entry name" value="ABC_transporter-like_ATP-bd"/>
</dbReference>
<dbReference type="AlphaFoldDB" id="A0A2L1GRH5"/>
<dbReference type="InterPro" id="IPR003593">
    <property type="entry name" value="AAA+_ATPase"/>
</dbReference>
<dbReference type="OrthoDB" id="9809450at2"/>
<evidence type="ECO:0000256" key="1">
    <source>
        <dbReference type="ARBA" id="ARBA00004417"/>
    </source>
</evidence>
<dbReference type="KEGG" id="deo:CAY53_06800"/>
<keyword evidence="3" id="KW-0813">Transport</keyword>
<evidence type="ECO:0000313" key="11">
    <source>
        <dbReference type="EMBL" id="AVD72272.1"/>
    </source>
</evidence>
<dbReference type="Gene3D" id="3.40.50.300">
    <property type="entry name" value="P-loop containing nucleotide triphosphate hydrolases"/>
    <property type="match status" value="1"/>
</dbReference>
<gene>
    <name evidence="11" type="ORF">CAY53_06800</name>
</gene>
<evidence type="ECO:0000259" key="10">
    <source>
        <dbReference type="PROSITE" id="PS50893"/>
    </source>
</evidence>
<keyword evidence="7" id="KW-0067">ATP-binding</keyword>
<dbReference type="CDD" id="cd03257">
    <property type="entry name" value="ABC_NikE_OppD_transporters"/>
    <property type="match status" value="1"/>
</dbReference>
<evidence type="ECO:0000313" key="12">
    <source>
        <dbReference type="Proteomes" id="UP000239867"/>
    </source>
</evidence>
<proteinExistence type="inferred from homology"/>
<comment type="subcellular location">
    <subcellularLocation>
        <location evidence="1">Cell inner membrane</location>
        <topology evidence="1">Peripheral membrane protein</topology>
    </subcellularLocation>
</comment>
<feature type="domain" description="ABC transporter" evidence="10">
    <location>
        <begin position="2"/>
        <end position="247"/>
    </location>
</feature>
<sequence length="268" mass="29091">MVRLEQVSVRHAATGRVIVSDVGFTLARGRCLGIVGESGSGKTLICRTLLGLLPPALAAEGQAFFGDIDMIRAAPETARRLRGTGIGTILQQPMSAFDPLYTLGAQFVETFRDKLGLSKEAARALGREKLAQMNLPATVMRSYPHQLSGGMLQRCMIALTLALKAKLIVADEPTTALDAQNQFQVLECFRQLRERLHVTLIIVSHDLGAVQMLADHILVMEGGRCVEAGEAKTVFNAPQHEYTRYLVRTRLALTRGFQRALGGGHASA</sequence>
<dbReference type="GO" id="GO:0016887">
    <property type="term" value="F:ATP hydrolysis activity"/>
    <property type="evidence" value="ECO:0007669"/>
    <property type="project" value="InterPro"/>
</dbReference>
<keyword evidence="12" id="KW-1185">Reference proteome</keyword>
<evidence type="ECO:0000256" key="5">
    <source>
        <dbReference type="ARBA" id="ARBA00022519"/>
    </source>
</evidence>
<evidence type="ECO:0000256" key="6">
    <source>
        <dbReference type="ARBA" id="ARBA00022741"/>
    </source>
</evidence>
<protein>
    <recommendedName>
        <fullName evidence="10">ABC transporter domain-containing protein</fullName>
    </recommendedName>
</protein>
<evidence type="ECO:0000256" key="2">
    <source>
        <dbReference type="ARBA" id="ARBA00005417"/>
    </source>
</evidence>
<keyword evidence="9" id="KW-0472">Membrane</keyword>
<organism evidence="11 12">
    <name type="scientific">Desulfobulbus oralis</name>
    <dbReference type="NCBI Taxonomy" id="1986146"/>
    <lineage>
        <taxon>Bacteria</taxon>
        <taxon>Pseudomonadati</taxon>
        <taxon>Thermodesulfobacteriota</taxon>
        <taxon>Desulfobulbia</taxon>
        <taxon>Desulfobulbales</taxon>
        <taxon>Desulfobulbaceae</taxon>
        <taxon>Desulfobulbus</taxon>
    </lineage>
</organism>
<evidence type="ECO:0000256" key="7">
    <source>
        <dbReference type="ARBA" id="ARBA00022840"/>
    </source>
</evidence>
<dbReference type="PANTHER" id="PTHR43297:SF14">
    <property type="entry name" value="ATPASE AAA-TYPE CORE DOMAIN-CONTAINING PROTEIN"/>
    <property type="match status" value="1"/>
</dbReference>
<dbReference type="GO" id="GO:0005524">
    <property type="term" value="F:ATP binding"/>
    <property type="evidence" value="ECO:0007669"/>
    <property type="project" value="UniProtKB-KW"/>
</dbReference>
<dbReference type="InterPro" id="IPR027417">
    <property type="entry name" value="P-loop_NTPase"/>
</dbReference>
<dbReference type="EMBL" id="CP021255">
    <property type="protein sequence ID" value="AVD72272.1"/>
    <property type="molecule type" value="Genomic_DNA"/>
</dbReference>
<dbReference type="GO" id="GO:0005886">
    <property type="term" value="C:plasma membrane"/>
    <property type="evidence" value="ECO:0007669"/>
    <property type="project" value="UniProtKB-SubCell"/>
</dbReference>
<keyword evidence="6" id="KW-0547">Nucleotide-binding</keyword>
<dbReference type="InterPro" id="IPR050388">
    <property type="entry name" value="ABC_Ni/Peptide_Import"/>
</dbReference>
<accession>A0A2L1GRH5</accession>
<evidence type="ECO:0000256" key="8">
    <source>
        <dbReference type="ARBA" id="ARBA00022967"/>
    </source>
</evidence>
<evidence type="ECO:0000256" key="4">
    <source>
        <dbReference type="ARBA" id="ARBA00022475"/>
    </source>
</evidence>
<dbReference type="PANTHER" id="PTHR43297">
    <property type="entry name" value="OLIGOPEPTIDE TRANSPORT ATP-BINDING PROTEIN APPD"/>
    <property type="match status" value="1"/>
</dbReference>
<comment type="similarity">
    <text evidence="2">Belongs to the ABC transporter superfamily.</text>
</comment>
<keyword evidence="5" id="KW-0997">Cell inner membrane</keyword>